<evidence type="ECO:0000313" key="2">
    <source>
        <dbReference type="EMBL" id="MPC93370.1"/>
    </source>
</evidence>
<feature type="compositionally biased region" description="Basic and acidic residues" evidence="1">
    <location>
        <begin position="53"/>
        <end position="66"/>
    </location>
</feature>
<name>A0A5B7J9E7_PORTR</name>
<sequence length="66" mass="7681">MNNTKSVKKFKQGTLLESFEHLCSETINDIQAQKVHHTLEIQNDLLPANDQVKAQDQDNRRTPEKY</sequence>
<gene>
    <name evidence="2" type="ORF">E2C01_088496</name>
</gene>
<reference evidence="2 3" key="1">
    <citation type="submission" date="2019-05" db="EMBL/GenBank/DDBJ databases">
        <title>Another draft genome of Portunus trituberculatus and its Hox gene families provides insights of decapod evolution.</title>
        <authorList>
            <person name="Jeong J.-H."/>
            <person name="Song I."/>
            <person name="Kim S."/>
            <person name="Choi T."/>
            <person name="Kim D."/>
            <person name="Ryu S."/>
            <person name="Kim W."/>
        </authorList>
    </citation>
    <scope>NUCLEOTIDE SEQUENCE [LARGE SCALE GENOMIC DNA]</scope>
    <source>
        <tissue evidence="2">Muscle</tissue>
    </source>
</reference>
<keyword evidence="3" id="KW-1185">Reference proteome</keyword>
<accession>A0A5B7J9E7</accession>
<feature type="region of interest" description="Disordered" evidence="1">
    <location>
        <begin position="46"/>
        <end position="66"/>
    </location>
</feature>
<dbReference type="AlphaFoldDB" id="A0A5B7J9E7"/>
<dbReference type="EMBL" id="VSRR010094662">
    <property type="protein sequence ID" value="MPC93370.1"/>
    <property type="molecule type" value="Genomic_DNA"/>
</dbReference>
<evidence type="ECO:0000256" key="1">
    <source>
        <dbReference type="SAM" id="MobiDB-lite"/>
    </source>
</evidence>
<organism evidence="2 3">
    <name type="scientific">Portunus trituberculatus</name>
    <name type="common">Swimming crab</name>
    <name type="synonym">Neptunus trituberculatus</name>
    <dbReference type="NCBI Taxonomy" id="210409"/>
    <lineage>
        <taxon>Eukaryota</taxon>
        <taxon>Metazoa</taxon>
        <taxon>Ecdysozoa</taxon>
        <taxon>Arthropoda</taxon>
        <taxon>Crustacea</taxon>
        <taxon>Multicrustacea</taxon>
        <taxon>Malacostraca</taxon>
        <taxon>Eumalacostraca</taxon>
        <taxon>Eucarida</taxon>
        <taxon>Decapoda</taxon>
        <taxon>Pleocyemata</taxon>
        <taxon>Brachyura</taxon>
        <taxon>Eubrachyura</taxon>
        <taxon>Portunoidea</taxon>
        <taxon>Portunidae</taxon>
        <taxon>Portuninae</taxon>
        <taxon>Portunus</taxon>
    </lineage>
</organism>
<comment type="caution">
    <text evidence="2">The sequence shown here is derived from an EMBL/GenBank/DDBJ whole genome shotgun (WGS) entry which is preliminary data.</text>
</comment>
<dbReference type="Proteomes" id="UP000324222">
    <property type="component" value="Unassembled WGS sequence"/>
</dbReference>
<proteinExistence type="predicted"/>
<protein>
    <submittedName>
        <fullName evidence="2">Uncharacterized protein</fullName>
    </submittedName>
</protein>
<evidence type="ECO:0000313" key="3">
    <source>
        <dbReference type="Proteomes" id="UP000324222"/>
    </source>
</evidence>